<dbReference type="Proteomes" id="UP001345013">
    <property type="component" value="Unassembled WGS sequence"/>
</dbReference>
<name>A0ABR0KFP9_9EURO</name>
<dbReference type="SUPFAM" id="SSF63829">
    <property type="entry name" value="Calcium-dependent phosphotriesterase"/>
    <property type="match status" value="1"/>
</dbReference>
<dbReference type="EMBL" id="JAVRRG010000029">
    <property type="protein sequence ID" value="KAK5095237.1"/>
    <property type="molecule type" value="Genomic_DNA"/>
</dbReference>
<evidence type="ECO:0000313" key="2">
    <source>
        <dbReference type="Proteomes" id="UP001345013"/>
    </source>
</evidence>
<evidence type="ECO:0008006" key="3">
    <source>
        <dbReference type="Google" id="ProtNLM"/>
    </source>
</evidence>
<dbReference type="InterPro" id="IPR051288">
    <property type="entry name" value="Serum_paraoxonase/arylesterase"/>
</dbReference>
<dbReference type="PANTHER" id="PTHR11799:SF20">
    <property type="entry name" value="SMP-30_GLUCONOLACTONASE_LRE-LIKE REGION DOMAIN-CONTAINING PROTEIN"/>
    <property type="match status" value="1"/>
</dbReference>
<reference evidence="1 2" key="1">
    <citation type="submission" date="2023-08" db="EMBL/GenBank/DDBJ databases">
        <title>Black Yeasts Isolated from many extreme environments.</title>
        <authorList>
            <person name="Coleine C."/>
            <person name="Stajich J.E."/>
            <person name="Selbmann L."/>
        </authorList>
    </citation>
    <scope>NUCLEOTIDE SEQUENCE [LARGE SCALE GENOMIC DNA]</scope>
    <source>
        <strain evidence="1 2">CCFEE 5885</strain>
    </source>
</reference>
<dbReference type="InterPro" id="IPR011042">
    <property type="entry name" value="6-blade_b-propeller_TolB-like"/>
</dbReference>
<evidence type="ECO:0000313" key="1">
    <source>
        <dbReference type="EMBL" id="KAK5095237.1"/>
    </source>
</evidence>
<dbReference type="Gene3D" id="2.120.10.30">
    <property type="entry name" value="TolB, C-terminal domain"/>
    <property type="match status" value="1"/>
</dbReference>
<organism evidence="1 2">
    <name type="scientific">Lithohypha guttulata</name>
    <dbReference type="NCBI Taxonomy" id="1690604"/>
    <lineage>
        <taxon>Eukaryota</taxon>
        <taxon>Fungi</taxon>
        <taxon>Dikarya</taxon>
        <taxon>Ascomycota</taxon>
        <taxon>Pezizomycotina</taxon>
        <taxon>Eurotiomycetes</taxon>
        <taxon>Chaetothyriomycetidae</taxon>
        <taxon>Chaetothyriales</taxon>
        <taxon>Trichomeriaceae</taxon>
        <taxon>Lithohypha</taxon>
    </lineage>
</organism>
<accession>A0ABR0KFP9</accession>
<protein>
    <recommendedName>
        <fullName evidence="3">Calcium-dependent phosphotriesterase</fullName>
    </recommendedName>
</protein>
<keyword evidence="2" id="KW-1185">Reference proteome</keyword>
<comment type="caution">
    <text evidence="1">The sequence shown here is derived from an EMBL/GenBank/DDBJ whole genome shotgun (WGS) entry which is preliminary data.</text>
</comment>
<proteinExistence type="predicted"/>
<gene>
    <name evidence="1" type="ORF">LTR24_003204</name>
</gene>
<sequence length="465" mass="50598">MANQLLKFGLPLAIISFLYQAVFRDLVFITLGVGKTIQPISDFPYTCRRIEDPRLSACEDMFLSDATRQLFLACSEPLARQKWMPNIARFNHSGRSSNDAVIAMDIDKPTDKGSFEYRILDTIGYPVNKHDDKTLHLVGMTGNDSPTAIELLLVNAKPSRDPTTGVLLDNDATGANSTIEKFITGSAATTLRHAATYHHPHIATPNNIATAPGMSGFYITNDHGPHKTGYMHALSQILGLGDVTYCDTTANSQSQLQSQLTCSKLAGGINFPNGLLYHPTHNLLYVPSSVNGNIRVYRPSYRSSSGPSMPTLTKIQEIPIPYAIDNLAIDPQTGDIYVPCLPKALETIAGFDDPYNSFPPSTILRVRRVEEGDAAVGADGKGKYEVKKVLEDVGGSGTPLPGTTTVLRDGRTGRLFLSGKSNPFLPCMDQSICCCALRETVLRICARYSPPWESEKAASRLATAL</sequence>
<dbReference type="PANTHER" id="PTHR11799">
    <property type="entry name" value="PARAOXONASE"/>
    <property type="match status" value="1"/>
</dbReference>